<name>A0AAD7EMZ5_9AGAR</name>
<sequence length="474" mass="51256">MSDKFTSYLVTSVGKVKSRAGGGWVGVLCILEDLDEFRPGQPILVVARFSKYLNLNAKFGSVFGRNEQKIWELGILLLRTLKWARTHQAINTRQPNTHMHRLVPPPASLSLASPNLRPTMSLVTANGNLCPLCGNQLAVKVAAGGQMPGSKFPRCTNPHSTGQPYFHRFPTTSVPATTASSSPTMASPPSLANPPSSVTSVARRQTCPTPGCQSTRLNLGCSNSVCCKHCMKLGACALGAHKRERECKQQAANSSFLLPSNPLGIYRLHDEWTASTVPACQKLNDYQPLVDAARALHERELDQLPGVRSLTPEPKSVHEVYEREERELAHTLQLSLQDHQSSCAAVPGPFLRLPSSIVTAGTLQLLSNSPDFPTSLHPSIARLRSLSPSPGASSSLFPPPLLLATLPAPTARWSQVQATSNNQATQRRLDGDEHRFVARTVASADGDTTIDFLSEKAGVSRVETLYPSLLVQGT</sequence>
<dbReference type="Proteomes" id="UP001218218">
    <property type="component" value="Unassembled WGS sequence"/>
</dbReference>
<reference evidence="2" key="1">
    <citation type="submission" date="2023-03" db="EMBL/GenBank/DDBJ databases">
        <title>Massive genome expansion in bonnet fungi (Mycena s.s.) driven by repeated elements and novel gene families across ecological guilds.</title>
        <authorList>
            <consortium name="Lawrence Berkeley National Laboratory"/>
            <person name="Harder C.B."/>
            <person name="Miyauchi S."/>
            <person name="Viragh M."/>
            <person name="Kuo A."/>
            <person name="Thoen E."/>
            <person name="Andreopoulos B."/>
            <person name="Lu D."/>
            <person name="Skrede I."/>
            <person name="Drula E."/>
            <person name="Henrissat B."/>
            <person name="Morin E."/>
            <person name="Kohler A."/>
            <person name="Barry K."/>
            <person name="LaButti K."/>
            <person name="Morin E."/>
            <person name="Salamov A."/>
            <person name="Lipzen A."/>
            <person name="Mereny Z."/>
            <person name="Hegedus B."/>
            <person name="Baldrian P."/>
            <person name="Stursova M."/>
            <person name="Weitz H."/>
            <person name="Taylor A."/>
            <person name="Grigoriev I.V."/>
            <person name="Nagy L.G."/>
            <person name="Martin F."/>
            <person name="Kauserud H."/>
        </authorList>
    </citation>
    <scope>NUCLEOTIDE SEQUENCE</scope>
    <source>
        <strain evidence="2">CBHHK002</strain>
    </source>
</reference>
<protein>
    <submittedName>
        <fullName evidence="2">Uncharacterized protein</fullName>
    </submittedName>
</protein>
<comment type="caution">
    <text evidence="2">The sequence shown here is derived from an EMBL/GenBank/DDBJ whole genome shotgun (WGS) entry which is preliminary data.</text>
</comment>
<dbReference type="AlphaFoldDB" id="A0AAD7EMZ5"/>
<proteinExistence type="predicted"/>
<evidence type="ECO:0000313" key="2">
    <source>
        <dbReference type="EMBL" id="KAJ7337399.1"/>
    </source>
</evidence>
<evidence type="ECO:0000256" key="1">
    <source>
        <dbReference type="SAM" id="MobiDB-lite"/>
    </source>
</evidence>
<feature type="region of interest" description="Disordered" evidence="1">
    <location>
        <begin position="172"/>
        <end position="204"/>
    </location>
</feature>
<feature type="compositionally biased region" description="Low complexity" evidence="1">
    <location>
        <begin position="172"/>
        <end position="197"/>
    </location>
</feature>
<gene>
    <name evidence="2" type="ORF">DFH08DRAFT_812752</name>
</gene>
<keyword evidence="3" id="KW-1185">Reference proteome</keyword>
<evidence type="ECO:0000313" key="3">
    <source>
        <dbReference type="Proteomes" id="UP001218218"/>
    </source>
</evidence>
<organism evidence="2 3">
    <name type="scientific">Mycena albidolilacea</name>
    <dbReference type="NCBI Taxonomy" id="1033008"/>
    <lineage>
        <taxon>Eukaryota</taxon>
        <taxon>Fungi</taxon>
        <taxon>Dikarya</taxon>
        <taxon>Basidiomycota</taxon>
        <taxon>Agaricomycotina</taxon>
        <taxon>Agaricomycetes</taxon>
        <taxon>Agaricomycetidae</taxon>
        <taxon>Agaricales</taxon>
        <taxon>Marasmiineae</taxon>
        <taxon>Mycenaceae</taxon>
        <taxon>Mycena</taxon>
    </lineage>
</organism>
<dbReference type="EMBL" id="JARIHO010000029">
    <property type="protein sequence ID" value="KAJ7337399.1"/>
    <property type="molecule type" value="Genomic_DNA"/>
</dbReference>
<accession>A0AAD7EMZ5</accession>